<feature type="compositionally biased region" description="Basic and acidic residues" evidence="2">
    <location>
        <begin position="978"/>
        <end position="987"/>
    </location>
</feature>
<feature type="compositionally biased region" description="Polar residues" evidence="2">
    <location>
        <begin position="229"/>
        <end position="253"/>
    </location>
</feature>
<dbReference type="InParanoid" id="A0A084QP04"/>
<keyword evidence="1" id="KW-0175">Coiled coil</keyword>
<dbReference type="OMA" id="AQYWNEC"/>
<feature type="region of interest" description="Disordered" evidence="2">
    <location>
        <begin position="186"/>
        <end position="291"/>
    </location>
</feature>
<dbReference type="EMBL" id="KL660569">
    <property type="protein sequence ID" value="KFA65689.1"/>
    <property type="molecule type" value="Genomic_DNA"/>
</dbReference>
<feature type="compositionally biased region" description="Basic residues" evidence="2">
    <location>
        <begin position="321"/>
        <end position="348"/>
    </location>
</feature>
<evidence type="ECO:0000313" key="4">
    <source>
        <dbReference type="Proteomes" id="UP000028524"/>
    </source>
</evidence>
<keyword evidence="4" id="KW-1185">Reference proteome</keyword>
<evidence type="ECO:0000256" key="1">
    <source>
        <dbReference type="SAM" id="Coils"/>
    </source>
</evidence>
<name>A0A084QP04_STAC4</name>
<feature type="compositionally biased region" description="Basic and acidic residues" evidence="2">
    <location>
        <begin position="196"/>
        <end position="213"/>
    </location>
</feature>
<evidence type="ECO:0000313" key="3">
    <source>
        <dbReference type="EMBL" id="KFA65689.1"/>
    </source>
</evidence>
<organism evidence="3 4">
    <name type="scientific">Stachybotrys chlorohalonatus (strain IBT 40285)</name>
    <dbReference type="NCBI Taxonomy" id="1283841"/>
    <lineage>
        <taxon>Eukaryota</taxon>
        <taxon>Fungi</taxon>
        <taxon>Dikarya</taxon>
        <taxon>Ascomycota</taxon>
        <taxon>Pezizomycotina</taxon>
        <taxon>Sordariomycetes</taxon>
        <taxon>Hypocreomycetidae</taxon>
        <taxon>Hypocreales</taxon>
        <taxon>Stachybotryaceae</taxon>
        <taxon>Stachybotrys</taxon>
    </lineage>
</organism>
<proteinExistence type="predicted"/>
<gene>
    <name evidence="3" type="ORF">S40285_04819</name>
</gene>
<feature type="compositionally biased region" description="Polar residues" evidence="2">
    <location>
        <begin position="186"/>
        <end position="195"/>
    </location>
</feature>
<dbReference type="OrthoDB" id="4848543at2759"/>
<dbReference type="AlphaFoldDB" id="A0A084QP04"/>
<reference evidence="3 4" key="1">
    <citation type="journal article" date="2014" name="BMC Genomics">
        <title>Comparative genome sequencing reveals chemotype-specific gene clusters in the toxigenic black mold Stachybotrys.</title>
        <authorList>
            <person name="Semeiks J."/>
            <person name="Borek D."/>
            <person name="Otwinowski Z."/>
            <person name="Grishin N.V."/>
        </authorList>
    </citation>
    <scope>NUCLEOTIDE SEQUENCE [LARGE SCALE GENOMIC DNA]</scope>
    <source>
        <strain evidence="3 4">IBT 40285</strain>
    </source>
</reference>
<dbReference type="Proteomes" id="UP000028524">
    <property type="component" value="Unassembled WGS sequence"/>
</dbReference>
<accession>A0A084QP04</accession>
<dbReference type="HOGENOM" id="CLU_009047_0_0_1"/>
<feature type="coiled-coil region" evidence="1">
    <location>
        <begin position="421"/>
        <end position="455"/>
    </location>
</feature>
<feature type="region of interest" description="Disordered" evidence="2">
    <location>
        <begin position="316"/>
        <end position="353"/>
    </location>
</feature>
<sequence length="1149" mass="129642">MGTSSNLSPKDISADIGLHSSSRGNELPPLLSSSHSMNRARLKAAVPGPSTHMDGSLSEADLTKGFRWQPQQKPRPGQFSERPHRAGNILHEKAAYEENFHNTTREAVLYSDRPEGQQVLRLDKPFHLPELCLAGAPATTDSNFFAANAQASLVASSGTRKPYVNSDSNAGFQVPADNYVQPHHSQNSWLFQNSRPGEKAKSSSRNTLDRPDVDSIAMSRSSFHKPDDSIQSPSSETRQSEIAQVNSNPSASTGRRDSQMKRPVSNSAGKAGLAHHSSGSMNICGDLEGPMLQTPLKRSRLSREGERADFSIGARVTGHEHRARRVPGQRSHSRTSNISKKRSAKRRSCQQPRVELKKEAIQHVAHNWNLFMKIANEEENQACAEIDKLVSRISKYESDLLQSRTSHDEKDDALRLTNVRCETLEKSHGQIREERDRLADEVQTLREEVSGLRQRSALWGDKYASIKARVNEAVSEQLDFYQRYQESLRTHDSELRQLKETNDKQATALADANRAVEEAQLKYGEMAKRIGEVRKQTEQALCQKDETIADLTSALQACKVELIREHARTEEMCSRVESQESMKHMAHSLDDKLAGIVELCTQNGVQYCENLAEDRKRQEISIQSEITSFTDRQSQAQECIDDMAARLQLGLGEIASQVHTEMQSGLHVEYDIREEARKVTEVCEAISIDVRKSHEVFEKIEEHFSSHSVSKEQVQALRDSQHAVFVQQLRERQSHITTLEQQIHLLREDYLENISGMMNKMQNNDQAMEERLHVLGAELRSRLDDGFKRERLRSEKTLQASDEIKNVLEVQVQEARQKLQELGTTSKLMIEQNSQQEHEESKILLQKVQQFEQEAAGTHQLRERWTKDIQAIDALRSQLTSIFEKVPDLIDFETKLEQIGSINSHIHSTASYLAAERLWVQNQLKPQEDMVDPERPMAMRSLATGMTKICIQEQARRKVTVQSPAMNSPSPPPSIEQEQLRRRETIKPRSILKTTATSTVEAAGPTENFLRVSQNHSQYNRPVMGEDCSKTVGVKNAMVEQIRSTLIHPTQPPKEWNLPQVADFEEGYQSLSTCETSVAKREMSNSGVDDDGACKRRKLDSNPTDLAGLLRVATVRSQLPAQRPVKRTYSRKNGDIKKGETSLSEMALV</sequence>
<evidence type="ECO:0000256" key="2">
    <source>
        <dbReference type="SAM" id="MobiDB-lite"/>
    </source>
</evidence>
<feature type="coiled-coil region" evidence="1">
    <location>
        <begin position="798"/>
        <end position="825"/>
    </location>
</feature>
<feature type="region of interest" description="Disordered" evidence="2">
    <location>
        <begin position="957"/>
        <end position="988"/>
    </location>
</feature>
<protein>
    <submittedName>
        <fullName evidence="3">Uncharacterized protein</fullName>
    </submittedName>
</protein>
<feature type="coiled-coil region" evidence="1">
    <location>
        <begin position="481"/>
        <end position="529"/>
    </location>
</feature>
<feature type="region of interest" description="Disordered" evidence="2">
    <location>
        <begin position="1"/>
        <end position="58"/>
    </location>
</feature>